<proteinExistence type="predicted"/>
<gene>
    <name evidence="1" type="ORF">CKO45_03705</name>
</gene>
<dbReference type="EMBL" id="NRSG01000015">
    <property type="protein sequence ID" value="MBK1657334.1"/>
    <property type="molecule type" value="Genomic_DNA"/>
</dbReference>
<sequence length="368" mass="39924">MSQTLATRFDHLQDLCIARLRDCVDPRTGRFGRQIRDGAWAATQGTESLTSSAICLIGLSRAGIPADAVVPDAAGLCRQLAVRVRQEAYPGGFGLVLWAGSALRAGGPLALLAEAGFEPSTLRLALPTLTSMETAWLASGLLHADLPCLRPTTDAALAELTRRLNPAVMVFRHAAVEARLAHRLRARIANFADQVYPLQALAFAAIARGDAAWRDLADRLAMAMVQRQGPLGQWWWHHDAVTGAVAERYPVYSVHQHSMGPMALRALAVAGGRSHTAAATASRAWLQANELGLDMAEPGSGVIWRSVERDETRLARRARHACALLAKPTAEPDWPLFRLNREIRPYEWGWLLYASAIEGSPPPAGHIV</sequence>
<comment type="caution">
    <text evidence="1">The sequence shown here is derived from an EMBL/GenBank/DDBJ whole genome shotgun (WGS) entry which is preliminary data.</text>
</comment>
<name>A0ABS1CU24_9PROT</name>
<dbReference type="InterPro" id="IPR008930">
    <property type="entry name" value="Terpenoid_cyclase/PrenylTrfase"/>
</dbReference>
<evidence type="ECO:0000313" key="1">
    <source>
        <dbReference type="EMBL" id="MBK1657334.1"/>
    </source>
</evidence>
<dbReference type="RefSeq" id="WP_133217890.1">
    <property type="nucleotide sequence ID" value="NZ_NRSG01000015.1"/>
</dbReference>
<protein>
    <submittedName>
        <fullName evidence="1">Uncharacterized protein</fullName>
    </submittedName>
</protein>
<evidence type="ECO:0000313" key="2">
    <source>
        <dbReference type="Proteomes" id="UP000697995"/>
    </source>
</evidence>
<accession>A0ABS1CU24</accession>
<dbReference type="Proteomes" id="UP000697995">
    <property type="component" value="Unassembled WGS sequence"/>
</dbReference>
<dbReference type="SUPFAM" id="SSF48239">
    <property type="entry name" value="Terpenoid cyclases/Protein prenyltransferases"/>
    <property type="match status" value="1"/>
</dbReference>
<reference evidence="1 2" key="1">
    <citation type="journal article" date="2020" name="Microorganisms">
        <title>Osmotic Adaptation and Compatible Solute Biosynthesis of Phototrophic Bacteria as Revealed from Genome Analyses.</title>
        <authorList>
            <person name="Imhoff J.F."/>
            <person name="Rahn T."/>
            <person name="Kunzel S."/>
            <person name="Keller A."/>
            <person name="Neulinger S.C."/>
        </authorList>
    </citation>
    <scope>NUCLEOTIDE SEQUENCE [LARGE SCALE GENOMIC DNA]</scope>
    <source>
        <strain evidence="1 2">DSM 15382</strain>
    </source>
</reference>
<organism evidence="1 2">
    <name type="scientific">Paracraurococcus ruber</name>
    <dbReference type="NCBI Taxonomy" id="77675"/>
    <lineage>
        <taxon>Bacteria</taxon>
        <taxon>Pseudomonadati</taxon>
        <taxon>Pseudomonadota</taxon>
        <taxon>Alphaproteobacteria</taxon>
        <taxon>Acetobacterales</taxon>
        <taxon>Roseomonadaceae</taxon>
        <taxon>Paracraurococcus</taxon>
    </lineage>
</organism>
<keyword evidence="2" id="KW-1185">Reference proteome</keyword>